<name>A0A4Q7US81_PSEST</name>
<dbReference type="PANTHER" id="PTHR47197">
    <property type="entry name" value="PROTEIN NIRF"/>
    <property type="match status" value="1"/>
</dbReference>
<feature type="compositionally biased region" description="Basic and acidic residues" evidence="1">
    <location>
        <begin position="561"/>
        <end position="575"/>
    </location>
</feature>
<proteinExistence type="predicted"/>
<feature type="compositionally biased region" description="Low complexity" evidence="1">
    <location>
        <begin position="132"/>
        <end position="147"/>
    </location>
</feature>
<comment type="caution">
    <text evidence="2">The sequence shown here is derived from an EMBL/GenBank/DDBJ whole genome shotgun (WGS) entry which is preliminary data.</text>
</comment>
<dbReference type="Proteomes" id="UP000291591">
    <property type="component" value="Unassembled WGS sequence"/>
</dbReference>
<feature type="region of interest" description="Disordered" evidence="1">
    <location>
        <begin position="1"/>
        <end position="907"/>
    </location>
</feature>
<dbReference type="InterPro" id="IPR015943">
    <property type="entry name" value="WD40/YVTN_repeat-like_dom_sf"/>
</dbReference>
<feature type="compositionally biased region" description="Low complexity" evidence="1">
    <location>
        <begin position="823"/>
        <end position="852"/>
    </location>
</feature>
<feature type="compositionally biased region" description="Low complexity" evidence="1">
    <location>
        <begin position="251"/>
        <end position="260"/>
    </location>
</feature>
<protein>
    <submittedName>
        <fullName evidence="2">Collagen type III alpha</fullName>
    </submittedName>
</protein>
<dbReference type="InterPro" id="IPR011045">
    <property type="entry name" value="N2O_reductase_N"/>
</dbReference>
<dbReference type="Gene3D" id="2.130.10.10">
    <property type="entry name" value="YVTN repeat-like/Quinoprotein amine dehydrogenase"/>
    <property type="match status" value="2"/>
</dbReference>
<evidence type="ECO:0000256" key="1">
    <source>
        <dbReference type="SAM" id="MobiDB-lite"/>
    </source>
</evidence>
<accession>A0A4Q7US81</accession>
<feature type="compositionally biased region" description="Pro residues" evidence="1">
    <location>
        <begin position="669"/>
        <end position="682"/>
    </location>
</feature>
<sequence length="1264" mass="126169">MTSPPGRPGPEDRPEQDPADLGEAIRTGRIPVVPGSLVDLVMQSGITSPDTDPEAAPATDASAPVTPGSDSSEAAGSGAPEASGSEAPDPGDGGLFSPGGRPAAEGPGTGEALPSVDAWPFDGSRSPGDDPAPGGTTSTDDAAAADHGSGGHGSGDPGFGDFASGDSDSALGADDLSPAGHGAGDHSPVDHSPVDHGINDHGSDDHGPTGDTTPPTSAGSTGGVGFANLVGTPDEQPAGADGTGRGDERPAAFFPATARPSPGPSTEPADPTTDTGSPTDGRAPAAQAVPAAQAEAEQRARVTPLPRRRDPRTPDGLFPVASQDSHDASAEEHPRPAELDGAAPDHTGLDGVAPDHTGLDDADLGDLGDDPLGIGPLPSSDGPGDGDDDAPATAAPDTPATTSGSVSERPSPGERPFPDERLSPGEHPFSDGSPSSDESPWTAPAPAVLPPISPAPTAYEPFPSDSRQSMPPEPSAGPAPTSQAGPHRSQPWPPRPGSPEQEHSEDTGSAWPATDRGGPATDVIPAATEPGGPDRRDAPAADGRGPASGWSRGSDPALTSLHDDPLAPRTPRDRTANGTSTGLPSVRPEPGPAPGDAVQRTGGNRPLMPGRPRPGDLAPHADRLPRPPRPTMPGRPPRGAPDGRSDDDQLYPGRTFSDRPGQGGTDAPARPPMPSMPGPHRGPQPGSSQPVGTPDGRTPPRPGGAPGAPFPDGARHGDDARNGSGVPRNGFQDGGLQDGGFQQGGFQQGDGVQRTAGHRRVTDTGPSTAVIASPVLPDAPEQAPGADEAPAREPGRRRRPSPDDGPGGAPTRDGDPAIDPAQTALVLGAGATGATALTATPAARTPDAPTTDAGDRTDDRDTGVAAPETALDDAGPRDAAAPEKAPAPVTTAPKDAIMSAKPRRGRGVSPGGLAIGLAAILLAALTVWAIAYPSTPDSPGPRSAPAVSPEEQALRPAEVAAAASLAEPLVRATLPIAETPAWAASAPSGRFTYLAVQSPPRLVVLAAQSDAVAAEVPLPGPPNYVSVSRDGSRAFASIAGDDGADSRIAVVDTVTNRVLSTVPATGDPLLAVPSVDGRFLYVAGRQSGKLDEVDPAVGVVTRSVPVAQEPAAAAPAPDGDRVYVANRGTELLTVLDPDSLTVLGSYKVGGDAQAVTAAPGGGQIAVAGPDDDTVSIMDPDSGRELATARVEGGPSALAWAPDGKHLYVGARTGEALRVVDTTTWQVVGSVPTGGAPTSVTVSPDGRTGWVTTPRAGTVTVLNLS</sequence>
<feature type="compositionally biased region" description="Gly residues" evidence="1">
    <location>
        <begin position="148"/>
        <end position="158"/>
    </location>
</feature>
<reference evidence="2 3" key="1">
    <citation type="submission" date="2019-02" db="EMBL/GenBank/DDBJ databases">
        <title>Sequencing the genomes of 1000 actinobacteria strains.</title>
        <authorList>
            <person name="Klenk H.-P."/>
        </authorList>
    </citation>
    <scope>NUCLEOTIDE SEQUENCE [LARGE SCALE GENOMIC DNA]</scope>
    <source>
        <strain evidence="2 3">DSM 45779</strain>
    </source>
</reference>
<dbReference type="SUPFAM" id="SSF50974">
    <property type="entry name" value="Nitrous oxide reductase, N-terminal domain"/>
    <property type="match status" value="1"/>
</dbReference>
<dbReference type="PANTHER" id="PTHR47197:SF3">
    <property type="entry name" value="DIHYDRO-HEME D1 DEHYDROGENASE"/>
    <property type="match status" value="1"/>
</dbReference>
<dbReference type="AlphaFoldDB" id="A0A4Q7US81"/>
<organism evidence="2 3">
    <name type="scientific">Pseudonocardia sediminis</name>
    <dbReference type="NCBI Taxonomy" id="1397368"/>
    <lineage>
        <taxon>Bacteria</taxon>
        <taxon>Bacillati</taxon>
        <taxon>Actinomycetota</taxon>
        <taxon>Actinomycetes</taxon>
        <taxon>Pseudonocardiales</taxon>
        <taxon>Pseudonocardiaceae</taxon>
        <taxon>Pseudonocardia</taxon>
    </lineage>
</organism>
<feature type="compositionally biased region" description="Low complexity" evidence="1">
    <location>
        <begin position="159"/>
        <end position="179"/>
    </location>
</feature>
<feature type="compositionally biased region" description="Gly residues" evidence="1">
    <location>
        <begin position="732"/>
        <end position="748"/>
    </location>
</feature>
<feature type="compositionally biased region" description="Low complexity" evidence="1">
    <location>
        <begin position="47"/>
        <end position="88"/>
    </location>
</feature>
<gene>
    <name evidence="2" type="ORF">EV383_1473</name>
</gene>
<feature type="compositionally biased region" description="Acidic residues" evidence="1">
    <location>
        <begin position="360"/>
        <end position="369"/>
    </location>
</feature>
<dbReference type="InterPro" id="IPR051200">
    <property type="entry name" value="Host-pathogen_enzymatic-act"/>
</dbReference>
<feature type="compositionally biased region" description="Basic and acidic residues" evidence="1">
    <location>
        <begin position="324"/>
        <end position="338"/>
    </location>
</feature>
<feature type="compositionally biased region" description="Low complexity" evidence="1">
    <location>
        <begin position="370"/>
        <end position="382"/>
    </location>
</feature>
<feature type="compositionally biased region" description="Basic and acidic residues" evidence="1">
    <location>
        <begin position="183"/>
        <end position="208"/>
    </location>
</feature>
<keyword evidence="2" id="KW-0176">Collagen</keyword>
<feature type="compositionally biased region" description="Low complexity" evidence="1">
    <location>
        <begin position="391"/>
        <end position="405"/>
    </location>
</feature>
<feature type="compositionally biased region" description="Pro residues" evidence="1">
    <location>
        <begin position="627"/>
        <end position="639"/>
    </location>
</feature>
<dbReference type="EMBL" id="SHKL01000001">
    <property type="protein sequence ID" value="RZT84622.1"/>
    <property type="molecule type" value="Genomic_DNA"/>
</dbReference>
<evidence type="ECO:0000313" key="3">
    <source>
        <dbReference type="Proteomes" id="UP000291591"/>
    </source>
</evidence>
<feature type="compositionally biased region" description="Low complexity" evidence="1">
    <location>
        <begin position="270"/>
        <end position="305"/>
    </location>
</feature>
<evidence type="ECO:0000313" key="2">
    <source>
        <dbReference type="EMBL" id="RZT84622.1"/>
    </source>
</evidence>
<dbReference type="RefSeq" id="WP_165438267.1">
    <property type="nucleotide sequence ID" value="NZ_SHKL01000001.1"/>
</dbReference>
<feature type="compositionally biased region" description="Basic and acidic residues" evidence="1">
    <location>
        <begin position="853"/>
        <end position="862"/>
    </location>
</feature>
<feature type="compositionally biased region" description="Low complexity" evidence="1">
    <location>
        <begin position="209"/>
        <end position="219"/>
    </location>
</feature>
<keyword evidence="3" id="KW-1185">Reference proteome</keyword>